<comment type="similarity">
    <text evidence="8">Belongs to the bacterial reverse transcriptase family.</text>
</comment>
<dbReference type="InterPro" id="IPR043502">
    <property type="entry name" value="DNA/RNA_pol_sf"/>
</dbReference>
<dbReference type="AlphaFoldDB" id="A0A344UHH0"/>
<evidence type="ECO:0000256" key="9">
    <source>
        <dbReference type="ARBA" id="ARBA00048173"/>
    </source>
</evidence>
<dbReference type="CDD" id="cd03487">
    <property type="entry name" value="RT_Bac_retron_II"/>
    <property type="match status" value="1"/>
</dbReference>
<dbReference type="SUPFAM" id="SSF56672">
    <property type="entry name" value="DNA/RNA polymerases"/>
    <property type="match status" value="1"/>
</dbReference>
<comment type="catalytic activity">
    <reaction evidence="9">
        <text>DNA(n) + a 2'-deoxyribonucleoside 5'-triphosphate = DNA(n+1) + diphosphate</text>
        <dbReference type="Rhea" id="RHEA:22508"/>
        <dbReference type="Rhea" id="RHEA-COMP:17339"/>
        <dbReference type="Rhea" id="RHEA-COMP:17340"/>
        <dbReference type="ChEBI" id="CHEBI:33019"/>
        <dbReference type="ChEBI" id="CHEBI:61560"/>
        <dbReference type="ChEBI" id="CHEBI:173112"/>
        <dbReference type="EC" id="2.7.7.49"/>
    </reaction>
</comment>
<evidence type="ECO:0000259" key="10">
    <source>
        <dbReference type="PROSITE" id="PS50878"/>
    </source>
</evidence>
<dbReference type="InterPro" id="IPR000477">
    <property type="entry name" value="RT_dom"/>
</dbReference>
<dbReference type="KEGG" id="chrb:DK843_10685"/>
<name>A0A344UHH0_9NEIS</name>
<evidence type="ECO:0000256" key="5">
    <source>
        <dbReference type="ARBA" id="ARBA00022842"/>
    </source>
</evidence>
<dbReference type="GO" id="GO:0051607">
    <property type="term" value="P:defense response to virus"/>
    <property type="evidence" value="ECO:0007669"/>
    <property type="project" value="UniProtKB-KW"/>
</dbReference>
<dbReference type="Pfam" id="PF00078">
    <property type="entry name" value="RVT_1"/>
    <property type="match status" value="1"/>
</dbReference>
<accession>A0A344UHH0</accession>
<gene>
    <name evidence="11" type="ORF">DK843_10685</name>
</gene>
<keyword evidence="5" id="KW-0460">Magnesium</keyword>
<keyword evidence="7" id="KW-0051">Antiviral defense</keyword>
<keyword evidence="3" id="KW-0548">Nucleotidyltransferase</keyword>
<feature type="domain" description="Reverse transcriptase" evidence="10">
    <location>
        <begin position="15"/>
        <end position="239"/>
    </location>
</feature>
<dbReference type="EC" id="2.7.7.49" evidence="1"/>
<dbReference type="Proteomes" id="UP000252038">
    <property type="component" value="Chromosome"/>
</dbReference>
<dbReference type="NCBIfam" id="NF038233">
    <property type="entry name" value="retron_St85_RT"/>
    <property type="match status" value="1"/>
</dbReference>
<protein>
    <recommendedName>
        <fullName evidence="1">RNA-directed DNA polymerase</fullName>
        <ecNumber evidence="1">2.7.7.49</ecNumber>
    </recommendedName>
</protein>
<keyword evidence="2" id="KW-0808">Transferase</keyword>
<reference evidence="11 12" key="1">
    <citation type="submission" date="2018-05" db="EMBL/GenBank/DDBJ databases">
        <title>Genome sequencing, assembly and analysis of the novel insecticidal bacterium, Chromobacterium phragmitis.</title>
        <authorList>
            <person name="Sparks M.E."/>
            <person name="Blackburn M.B."/>
            <person name="Gundersen-Rindal D.E."/>
        </authorList>
    </citation>
    <scope>NUCLEOTIDE SEQUENCE [LARGE SCALE GENOMIC DNA]</scope>
    <source>
        <strain evidence="11">IIBBL 274-1</strain>
    </source>
</reference>
<dbReference type="GO" id="GO:0003723">
    <property type="term" value="F:RNA binding"/>
    <property type="evidence" value="ECO:0007669"/>
    <property type="project" value="InterPro"/>
</dbReference>
<sequence length="308" mass="35826">MSIIKYLADQLLLSEEDIRLFIKKAPYKYKVFAIQKRNNHGERIIAQPAKELKSIQQMVLIEFLKELPIHSCAMAYRHGISIKDNAKVHSSNTYLLKMDFADFFHSIRPEDLIEHYEKYKAKLSADDRVSLKKIFFWASRKPPEIKLSIGAPSSPFISNTILFDFDSIVSKVCIAHEITYTRYADDLTFTTNIRDTLFDIPNLIARVIKDIDYPRLKINHTKTVFSSKRSNRHVTGLVLTNENQISIGRSMKRKIKTMIFLYSKKNLSPDDIKFLRGYLSHIHNVEPTFLHSLTKKFGTRIVTSIFHQ</sequence>
<dbReference type="EMBL" id="CP029554">
    <property type="protein sequence ID" value="AXE34718.1"/>
    <property type="molecule type" value="Genomic_DNA"/>
</dbReference>
<dbReference type="InterPro" id="IPR000123">
    <property type="entry name" value="Reverse_transcriptase_msDNA"/>
</dbReference>
<evidence type="ECO:0000313" key="12">
    <source>
        <dbReference type="Proteomes" id="UP000252038"/>
    </source>
</evidence>
<evidence type="ECO:0000256" key="2">
    <source>
        <dbReference type="ARBA" id="ARBA00022679"/>
    </source>
</evidence>
<keyword evidence="6 11" id="KW-0695">RNA-directed DNA polymerase</keyword>
<dbReference type="PANTHER" id="PTHR34047">
    <property type="entry name" value="NUCLEAR INTRON MATURASE 1, MITOCHONDRIAL-RELATED"/>
    <property type="match status" value="1"/>
</dbReference>
<dbReference type="GO" id="GO:0046872">
    <property type="term" value="F:metal ion binding"/>
    <property type="evidence" value="ECO:0007669"/>
    <property type="project" value="UniProtKB-KW"/>
</dbReference>
<dbReference type="PRINTS" id="PR00866">
    <property type="entry name" value="RNADNAPOLMS"/>
</dbReference>
<evidence type="ECO:0000256" key="4">
    <source>
        <dbReference type="ARBA" id="ARBA00022723"/>
    </source>
</evidence>
<dbReference type="PANTHER" id="PTHR34047:SF7">
    <property type="entry name" value="RNA-DIRECTED DNA POLYMERASE"/>
    <property type="match status" value="1"/>
</dbReference>
<dbReference type="GO" id="GO:0003964">
    <property type="term" value="F:RNA-directed DNA polymerase activity"/>
    <property type="evidence" value="ECO:0007669"/>
    <property type="project" value="UniProtKB-KW"/>
</dbReference>
<proteinExistence type="inferred from homology"/>
<evidence type="ECO:0000256" key="6">
    <source>
        <dbReference type="ARBA" id="ARBA00022918"/>
    </source>
</evidence>
<evidence type="ECO:0000313" key="11">
    <source>
        <dbReference type="EMBL" id="AXE34718.1"/>
    </source>
</evidence>
<evidence type="ECO:0000256" key="7">
    <source>
        <dbReference type="ARBA" id="ARBA00023118"/>
    </source>
</evidence>
<dbReference type="PROSITE" id="PS50878">
    <property type="entry name" value="RT_POL"/>
    <property type="match status" value="1"/>
</dbReference>
<evidence type="ECO:0000256" key="1">
    <source>
        <dbReference type="ARBA" id="ARBA00012493"/>
    </source>
</evidence>
<organism evidence="11 12">
    <name type="scientific">Chromobacterium phragmitis</name>
    <dbReference type="NCBI Taxonomy" id="2202141"/>
    <lineage>
        <taxon>Bacteria</taxon>
        <taxon>Pseudomonadati</taxon>
        <taxon>Pseudomonadota</taxon>
        <taxon>Betaproteobacteria</taxon>
        <taxon>Neisseriales</taxon>
        <taxon>Chromobacteriaceae</taxon>
        <taxon>Chromobacterium</taxon>
    </lineage>
</organism>
<dbReference type="InterPro" id="IPR051083">
    <property type="entry name" value="GrpII_Intron_Splice-Mob/Def"/>
</dbReference>
<dbReference type="RefSeq" id="WP_114073225.1">
    <property type="nucleotide sequence ID" value="NZ_CP029554.1"/>
</dbReference>
<keyword evidence="4" id="KW-0479">Metal-binding</keyword>
<evidence type="ECO:0000256" key="3">
    <source>
        <dbReference type="ARBA" id="ARBA00022695"/>
    </source>
</evidence>
<evidence type="ECO:0000256" key="8">
    <source>
        <dbReference type="ARBA" id="ARBA00034120"/>
    </source>
</evidence>